<dbReference type="Proteomes" id="UP000650582">
    <property type="component" value="Unassembled WGS sequence"/>
</dbReference>
<evidence type="ECO:0000313" key="10">
    <source>
        <dbReference type="EMBL" id="QRW20416.1"/>
    </source>
</evidence>
<evidence type="ECO:0000256" key="5">
    <source>
        <dbReference type="RuleBase" id="RU000454"/>
    </source>
</evidence>
<evidence type="ECO:0000259" key="8">
    <source>
        <dbReference type="PROSITE" id="PS51767"/>
    </source>
</evidence>
<feature type="active site" evidence="3">
    <location>
        <position position="285"/>
    </location>
</feature>
<feature type="signal peptide" evidence="7">
    <location>
        <begin position="1"/>
        <end position="18"/>
    </location>
</feature>
<dbReference type="Pfam" id="PF00026">
    <property type="entry name" value="Asp"/>
    <property type="match status" value="1"/>
</dbReference>
<dbReference type="InterPro" id="IPR021109">
    <property type="entry name" value="Peptidase_aspartic_dom_sf"/>
</dbReference>
<evidence type="ECO:0000313" key="9">
    <source>
        <dbReference type="EMBL" id="KAF8685572.1"/>
    </source>
</evidence>
<dbReference type="AlphaFoldDB" id="A0A8H7HG47"/>
<dbReference type="PROSITE" id="PS00141">
    <property type="entry name" value="ASP_PROTEASE"/>
    <property type="match status" value="1"/>
</dbReference>
<reference evidence="10" key="1">
    <citation type="submission" date="2020-05" db="EMBL/GenBank/DDBJ databases">
        <title>Evolutionary and genomic comparisons of hybrid uninucleate and nonhybrid Rhizoctonia fungi.</title>
        <authorList>
            <person name="Li C."/>
            <person name="Chen X."/>
        </authorList>
    </citation>
    <scope>NUCLEOTIDE SEQUENCE</scope>
    <source>
        <strain evidence="10">AG-1 IA</strain>
    </source>
</reference>
<dbReference type="PROSITE" id="PS51767">
    <property type="entry name" value="PEPTIDASE_A1"/>
    <property type="match status" value="1"/>
</dbReference>
<dbReference type="KEGG" id="rsx:RhiXN_09391"/>
<dbReference type="GO" id="GO:0006508">
    <property type="term" value="P:proteolysis"/>
    <property type="evidence" value="ECO:0007669"/>
    <property type="project" value="UniProtKB-KW"/>
</dbReference>
<keyword evidence="7" id="KW-0732">Signal</keyword>
<keyword evidence="5" id="KW-0378">Hydrolase</keyword>
<keyword evidence="5 10" id="KW-0645">Protease</keyword>
<evidence type="ECO:0000256" key="2">
    <source>
        <dbReference type="ARBA" id="ARBA00022750"/>
    </source>
</evidence>
<feature type="compositionally biased region" description="Polar residues" evidence="6">
    <location>
        <begin position="127"/>
        <end position="143"/>
    </location>
</feature>
<feature type="chain" id="PRO_5033690426" evidence="7">
    <location>
        <begin position="19"/>
        <end position="401"/>
    </location>
</feature>
<dbReference type="SUPFAM" id="SSF50630">
    <property type="entry name" value="Acid proteases"/>
    <property type="match status" value="1"/>
</dbReference>
<reference evidence="9" key="2">
    <citation type="submission" date="2020-09" db="EMBL/GenBank/DDBJ databases">
        <title>Comparative genome analyses of four rice-infecting Rhizoctonia solani isolates reveal extensive enrichment of homogalacturonan modification genes.</title>
        <authorList>
            <person name="Lee D.-Y."/>
            <person name="Jeon J."/>
            <person name="Kim K.-T."/>
            <person name="Cheong K."/>
            <person name="Song H."/>
            <person name="Choi G."/>
            <person name="Ko J."/>
            <person name="Opiyo S.O."/>
            <person name="Zuo S."/>
            <person name="Madhav S."/>
            <person name="Lee Y.-H."/>
            <person name="Wang G.-L."/>
        </authorList>
    </citation>
    <scope>NUCLEOTIDE SEQUENCE</scope>
    <source>
        <strain evidence="9">AG1-IA YN-7</strain>
    </source>
</reference>
<dbReference type="InterPro" id="IPR001461">
    <property type="entry name" value="Aspartic_peptidase_A1"/>
</dbReference>
<feature type="region of interest" description="Disordered" evidence="6">
    <location>
        <begin position="127"/>
        <end position="148"/>
    </location>
</feature>
<dbReference type="PANTHER" id="PTHR47966">
    <property type="entry name" value="BETA-SITE APP-CLEAVING ENZYME, ISOFORM A-RELATED"/>
    <property type="match status" value="1"/>
</dbReference>
<feature type="disulfide bond" evidence="4">
    <location>
        <begin position="122"/>
        <end position="127"/>
    </location>
</feature>
<sequence>MLPFIAVSALVTTHSALAALATEGTSIQLQKRGSPLSRDGVIVPEALARQIYRVSHKYSVDVNITGFLKDSISLFERQNEPLESKANDTLWAGQIEIGTPPQPFIVDFDTGSSDLWIPSSTCTSERCSGKNTYDASKSSSSKPQEGKFDITYGDGSGVSGPVYADTVTVAGLSAENQFFSPVNETNSLDDYGTDGLIGLAFKSISRINAPTFIDSLLSQNKIIKPIFSMRLASAPGSELYIGGTNPSKYTGDITYVPLEAQTYWLVNGSTSANGQEGFSGKMIIDSGTTAILGSYDSVWNWWSKVPGSAYCLPRDCGTPGYFTFPCANAPSVSFTFGGREFPVAAEDFNVGTLSRNSSICVGAVAILNTPNNTWVVGDAFMKNVYTVFDAEESRVGFATPV</sequence>
<evidence type="ECO:0000313" key="11">
    <source>
        <dbReference type="Proteomes" id="UP000650582"/>
    </source>
</evidence>
<dbReference type="InterPro" id="IPR033121">
    <property type="entry name" value="PEPTIDASE_A1"/>
</dbReference>
<feature type="active site" evidence="3">
    <location>
        <position position="109"/>
    </location>
</feature>
<keyword evidence="4" id="KW-1015">Disulfide bond</keyword>
<dbReference type="GeneID" id="67031670"/>
<dbReference type="PRINTS" id="PR00792">
    <property type="entry name" value="PEPSIN"/>
</dbReference>
<evidence type="ECO:0000256" key="3">
    <source>
        <dbReference type="PIRSR" id="PIRSR601461-1"/>
    </source>
</evidence>
<name>A0A8H7HG47_9AGAM</name>
<dbReference type="PANTHER" id="PTHR47966:SF51">
    <property type="entry name" value="BETA-SITE APP-CLEAVING ENZYME, ISOFORM A-RELATED"/>
    <property type="match status" value="1"/>
</dbReference>
<dbReference type="EMBL" id="CP059662">
    <property type="protein sequence ID" value="QRW20416.1"/>
    <property type="molecule type" value="Genomic_DNA"/>
</dbReference>
<keyword evidence="2 5" id="KW-0064">Aspartyl protease</keyword>
<dbReference type="GO" id="GO:0004190">
    <property type="term" value="F:aspartic-type endopeptidase activity"/>
    <property type="evidence" value="ECO:0007669"/>
    <property type="project" value="UniProtKB-KW"/>
</dbReference>
<organism evidence="9 11">
    <name type="scientific">Rhizoctonia solani</name>
    <dbReference type="NCBI Taxonomy" id="456999"/>
    <lineage>
        <taxon>Eukaryota</taxon>
        <taxon>Fungi</taxon>
        <taxon>Dikarya</taxon>
        <taxon>Basidiomycota</taxon>
        <taxon>Agaricomycotina</taxon>
        <taxon>Agaricomycetes</taxon>
        <taxon>Cantharellales</taxon>
        <taxon>Ceratobasidiaceae</taxon>
        <taxon>Rhizoctonia</taxon>
    </lineage>
</organism>
<accession>A0A8H7HG47</accession>
<dbReference type="InterPro" id="IPR034164">
    <property type="entry name" value="Pepsin-like_dom"/>
</dbReference>
<evidence type="ECO:0000256" key="7">
    <source>
        <dbReference type="SAM" id="SignalP"/>
    </source>
</evidence>
<evidence type="ECO:0000256" key="6">
    <source>
        <dbReference type="SAM" id="MobiDB-lite"/>
    </source>
</evidence>
<protein>
    <submittedName>
        <fullName evidence="10">Aspartyl protease</fullName>
    </submittedName>
    <submittedName>
        <fullName evidence="9">MEROPS family A1A</fullName>
    </submittedName>
</protein>
<dbReference type="Proteomes" id="UP000650533">
    <property type="component" value="Chromosome 5"/>
</dbReference>
<evidence type="ECO:0000256" key="1">
    <source>
        <dbReference type="ARBA" id="ARBA00007447"/>
    </source>
</evidence>
<dbReference type="EMBL" id="JACYCC010000021">
    <property type="protein sequence ID" value="KAF8685572.1"/>
    <property type="molecule type" value="Genomic_DNA"/>
</dbReference>
<proteinExistence type="inferred from homology"/>
<gene>
    <name evidence="10" type="ORF">RhiXN_09391</name>
    <name evidence="9" type="ORF">RHS04_00493</name>
</gene>
<dbReference type="CDD" id="cd05471">
    <property type="entry name" value="pepsin_like"/>
    <property type="match status" value="1"/>
</dbReference>
<dbReference type="FunFam" id="2.40.70.10:FF:000008">
    <property type="entry name" value="Cathepsin D"/>
    <property type="match status" value="1"/>
</dbReference>
<dbReference type="Gene3D" id="2.40.70.10">
    <property type="entry name" value="Acid Proteases"/>
    <property type="match status" value="2"/>
</dbReference>
<feature type="domain" description="Peptidase A1" evidence="8">
    <location>
        <begin position="91"/>
        <end position="398"/>
    </location>
</feature>
<dbReference type="RefSeq" id="XP_043180653.1">
    <property type="nucleotide sequence ID" value="XM_043329207.1"/>
</dbReference>
<comment type="similarity">
    <text evidence="1 5">Belongs to the peptidase A1 family.</text>
</comment>
<evidence type="ECO:0000256" key="4">
    <source>
        <dbReference type="PIRSR" id="PIRSR601461-2"/>
    </source>
</evidence>
<dbReference type="InterPro" id="IPR001969">
    <property type="entry name" value="Aspartic_peptidase_AS"/>
</dbReference>